<protein>
    <submittedName>
        <fullName evidence="1">Uncharacterized protein</fullName>
    </submittedName>
</protein>
<gene>
    <name evidence="1" type="ORF">E6C27_scaffold138G00560</name>
</gene>
<evidence type="ECO:0000313" key="2">
    <source>
        <dbReference type="Proteomes" id="UP000321393"/>
    </source>
</evidence>
<name>A0A5A7VL06_CUCMM</name>
<evidence type="ECO:0000313" key="1">
    <source>
        <dbReference type="EMBL" id="KAA0067897.1"/>
    </source>
</evidence>
<dbReference type="AlphaFoldDB" id="A0A5A7VL06"/>
<dbReference type="Proteomes" id="UP000321393">
    <property type="component" value="Unassembled WGS sequence"/>
</dbReference>
<reference evidence="1 2" key="1">
    <citation type="submission" date="2019-08" db="EMBL/GenBank/DDBJ databases">
        <title>Draft genome sequences of two oriental melons (Cucumis melo L. var makuwa).</title>
        <authorList>
            <person name="Kwon S.-Y."/>
        </authorList>
    </citation>
    <scope>NUCLEOTIDE SEQUENCE [LARGE SCALE GENOMIC DNA]</scope>
    <source>
        <strain evidence="2">cv. SW 3</strain>
        <tissue evidence="1">Leaf</tissue>
    </source>
</reference>
<comment type="caution">
    <text evidence="1">The sequence shown here is derived from an EMBL/GenBank/DDBJ whole genome shotgun (WGS) entry which is preliminary data.</text>
</comment>
<proteinExistence type="predicted"/>
<dbReference type="EMBL" id="SSTE01000165">
    <property type="protein sequence ID" value="KAA0067897.1"/>
    <property type="molecule type" value="Genomic_DNA"/>
</dbReference>
<accession>A0A5A7VL06</accession>
<sequence>MVVKEIKLTLLLLKQARKPRLQREYVSIVTGRDIGREIVLSTWQKRKRPNKAISSWRQLETGEMTMWIGTGMSS</sequence>
<organism evidence="1 2">
    <name type="scientific">Cucumis melo var. makuwa</name>
    <name type="common">Oriental melon</name>
    <dbReference type="NCBI Taxonomy" id="1194695"/>
    <lineage>
        <taxon>Eukaryota</taxon>
        <taxon>Viridiplantae</taxon>
        <taxon>Streptophyta</taxon>
        <taxon>Embryophyta</taxon>
        <taxon>Tracheophyta</taxon>
        <taxon>Spermatophyta</taxon>
        <taxon>Magnoliopsida</taxon>
        <taxon>eudicotyledons</taxon>
        <taxon>Gunneridae</taxon>
        <taxon>Pentapetalae</taxon>
        <taxon>rosids</taxon>
        <taxon>fabids</taxon>
        <taxon>Cucurbitales</taxon>
        <taxon>Cucurbitaceae</taxon>
        <taxon>Benincaseae</taxon>
        <taxon>Cucumis</taxon>
    </lineage>
</organism>